<comment type="similarity">
    <text evidence="1">Belongs to the phD/YefM antitoxin family.</text>
</comment>
<dbReference type="Proteomes" id="UP001501588">
    <property type="component" value="Unassembled WGS sequence"/>
</dbReference>
<dbReference type="EMBL" id="BAAAFZ010000060">
    <property type="protein sequence ID" value="GAA0595760.1"/>
    <property type="molecule type" value="Genomic_DNA"/>
</dbReference>
<evidence type="ECO:0008006" key="4">
    <source>
        <dbReference type="Google" id="ProtNLM"/>
    </source>
</evidence>
<comment type="caution">
    <text evidence="2">The sequence shown here is derived from an EMBL/GenBank/DDBJ whole genome shotgun (WGS) entry which is preliminary data.</text>
</comment>
<dbReference type="InterPro" id="IPR036165">
    <property type="entry name" value="YefM-like_sf"/>
</dbReference>
<organism evidence="2 3">
    <name type="scientific">Craurococcus roseus</name>
    <dbReference type="NCBI Taxonomy" id="77585"/>
    <lineage>
        <taxon>Bacteria</taxon>
        <taxon>Pseudomonadati</taxon>
        <taxon>Pseudomonadota</taxon>
        <taxon>Alphaproteobacteria</taxon>
        <taxon>Acetobacterales</taxon>
        <taxon>Acetobacteraceae</taxon>
        <taxon>Craurococcus</taxon>
    </lineage>
</organism>
<evidence type="ECO:0000313" key="3">
    <source>
        <dbReference type="Proteomes" id="UP001501588"/>
    </source>
</evidence>
<keyword evidence="3" id="KW-1185">Reference proteome</keyword>
<gene>
    <name evidence="2" type="ORF">GCM10009416_37650</name>
</gene>
<dbReference type="SUPFAM" id="SSF143120">
    <property type="entry name" value="YefM-like"/>
    <property type="match status" value="1"/>
</dbReference>
<name>A0ABN1FQP1_9PROT</name>
<proteinExistence type="inferred from homology"/>
<sequence length="50" mass="5352">MIAIIETVTARAVNQHSSRLLRGVSEGKPFVIAHRGLSVARLVPESTPDA</sequence>
<accession>A0ABN1FQP1</accession>
<evidence type="ECO:0000256" key="1">
    <source>
        <dbReference type="ARBA" id="ARBA00009981"/>
    </source>
</evidence>
<reference evidence="2 3" key="1">
    <citation type="journal article" date="2019" name="Int. J. Syst. Evol. Microbiol.">
        <title>The Global Catalogue of Microorganisms (GCM) 10K type strain sequencing project: providing services to taxonomists for standard genome sequencing and annotation.</title>
        <authorList>
            <consortium name="The Broad Institute Genomics Platform"/>
            <consortium name="The Broad Institute Genome Sequencing Center for Infectious Disease"/>
            <person name="Wu L."/>
            <person name="Ma J."/>
        </authorList>
    </citation>
    <scope>NUCLEOTIDE SEQUENCE [LARGE SCALE GENOMIC DNA]</scope>
    <source>
        <strain evidence="2 3">JCM 9933</strain>
    </source>
</reference>
<evidence type="ECO:0000313" key="2">
    <source>
        <dbReference type="EMBL" id="GAA0595760.1"/>
    </source>
</evidence>
<dbReference type="RefSeq" id="WP_343896934.1">
    <property type="nucleotide sequence ID" value="NZ_BAAAFZ010000060.1"/>
</dbReference>
<protein>
    <recommendedName>
        <fullName evidence="4">Antitoxin</fullName>
    </recommendedName>
</protein>